<evidence type="ECO:0000313" key="3">
    <source>
        <dbReference type="Proteomes" id="UP000031829"/>
    </source>
</evidence>
<dbReference type="EMBL" id="CP009921">
    <property type="protein sequence ID" value="AJI25683.1"/>
    <property type="molecule type" value="Genomic_DNA"/>
</dbReference>
<evidence type="ECO:0000313" key="2">
    <source>
        <dbReference type="EMBL" id="AJI25683.1"/>
    </source>
</evidence>
<keyword evidence="1" id="KW-0732">Signal</keyword>
<name>A0A0B6AY84_PRIM2</name>
<geneLocation type="plasmid" evidence="2 3">
    <name>pBMV_2</name>
</geneLocation>
<protein>
    <submittedName>
        <fullName evidence="2">Uncharacterized protein</fullName>
    </submittedName>
</protein>
<dbReference type="KEGG" id="bmeg:BG04_5871"/>
<gene>
    <name evidence="2" type="ORF">BG04_5871</name>
</gene>
<evidence type="ECO:0000256" key="1">
    <source>
        <dbReference type="SAM" id="SignalP"/>
    </source>
</evidence>
<sequence>MNMRKIIVAIFTLLLVSNASSAYATRDLPTKTKATRENILEDAVIDLLDSQMTQAAEKYYGAKNSKGVRFDCQQVLSIKKLDHPGSMMFEAILEGVSYFGPHNSPSHIFKVTIRKDYHTNGWEMKSFKVRNLKPHEVYECRDPA</sequence>
<dbReference type="Pfam" id="PF13027">
    <property type="entry name" value="DUF3888"/>
    <property type="match status" value="1"/>
</dbReference>
<keyword evidence="2" id="KW-0614">Plasmid</keyword>
<reference evidence="2 3" key="1">
    <citation type="journal article" date="2015" name="Genome Announc.">
        <title>Complete genome sequences for 35 biothreat assay-relevant bacillus species.</title>
        <authorList>
            <person name="Johnson S.L."/>
            <person name="Daligault H.E."/>
            <person name="Davenport K.W."/>
            <person name="Jaissle J."/>
            <person name="Frey K.G."/>
            <person name="Ladner J.T."/>
            <person name="Broomall S.M."/>
            <person name="Bishop-Lilly K.A."/>
            <person name="Bruce D.C."/>
            <person name="Gibbons H.S."/>
            <person name="Coyne S.R."/>
            <person name="Lo C.C."/>
            <person name="Meincke L."/>
            <person name="Munk A.C."/>
            <person name="Koroleva G.I."/>
            <person name="Rosenzweig C.N."/>
            <person name="Palacios G.F."/>
            <person name="Redden C.L."/>
            <person name="Minogue T.D."/>
            <person name="Chain P.S."/>
        </authorList>
    </citation>
    <scope>NUCLEOTIDE SEQUENCE [LARGE SCALE GENOMIC DNA]</scope>
    <source>
        <strain evidence="3">ATCC 14581 / DSM 32 / JCM 2506 / NBRC 15308 / NCIMB 9376 / NCTC 10342 / NRRL B-14308 / VKM B-512</strain>
        <plasmid evidence="2 3">pBMV_2</plasmid>
    </source>
</reference>
<dbReference type="HOGENOM" id="CLU_1792609_0_0_9"/>
<accession>A0A0B6AY84</accession>
<organism evidence="2 3">
    <name type="scientific">Priestia megaterium (strain ATCC 14581 / DSM 32 / CCUG 1817 / JCM 2506 / NBRC 15308 / NCIMB 9376 / NCTC 10342 / NRRL B-14308 / VKM B-512 / Ford 19)</name>
    <name type="common">Bacillus megaterium</name>
    <dbReference type="NCBI Taxonomy" id="1348623"/>
    <lineage>
        <taxon>Bacteria</taxon>
        <taxon>Bacillati</taxon>
        <taxon>Bacillota</taxon>
        <taxon>Bacilli</taxon>
        <taxon>Bacillales</taxon>
        <taxon>Bacillaceae</taxon>
        <taxon>Priestia</taxon>
    </lineage>
</organism>
<dbReference type="InterPro" id="IPR024984">
    <property type="entry name" value="DUF3888"/>
</dbReference>
<dbReference type="Proteomes" id="UP000031829">
    <property type="component" value="Plasmid pBMV_2"/>
</dbReference>
<feature type="chain" id="PRO_5002120140" evidence="1">
    <location>
        <begin position="25"/>
        <end position="144"/>
    </location>
</feature>
<dbReference type="AlphaFoldDB" id="A0A0B6AY84"/>
<proteinExistence type="predicted"/>
<feature type="signal peptide" evidence="1">
    <location>
        <begin position="1"/>
        <end position="24"/>
    </location>
</feature>